<dbReference type="CDD" id="cd00565">
    <property type="entry name" value="Ubl_ThiS"/>
    <property type="match status" value="1"/>
</dbReference>
<keyword evidence="2" id="KW-1185">Reference proteome</keyword>
<evidence type="ECO:0000313" key="2">
    <source>
        <dbReference type="Proteomes" id="UP000287502"/>
    </source>
</evidence>
<dbReference type="InterPro" id="IPR016155">
    <property type="entry name" value="Mopterin_synth/thiamin_S_b"/>
</dbReference>
<proteinExistence type="predicted"/>
<dbReference type="KEGG" id="gtl:EP073_02075"/>
<dbReference type="RefSeq" id="WP_128465511.1">
    <property type="nucleotide sequence ID" value="NZ_CP035108.1"/>
</dbReference>
<name>A0A3R5UXI6_9BACT</name>
<protein>
    <submittedName>
        <fullName evidence="1">Sulfur carrier protein ThiS</fullName>
    </submittedName>
</protein>
<dbReference type="PANTHER" id="PTHR34472">
    <property type="entry name" value="SULFUR CARRIER PROTEIN THIS"/>
    <property type="match status" value="1"/>
</dbReference>
<dbReference type="OrthoDB" id="9798559at2"/>
<accession>A0A3R5UXI6</accession>
<organism evidence="1 2">
    <name type="scientific">Geovibrio thiophilus</name>
    <dbReference type="NCBI Taxonomy" id="139438"/>
    <lineage>
        <taxon>Bacteria</taxon>
        <taxon>Pseudomonadati</taxon>
        <taxon>Deferribacterota</taxon>
        <taxon>Deferribacteres</taxon>
        <taxon>Deferribacterales</taxon>
        <taxon>Geovibrionaceae</taxon>
        <taxon>Geovibrio</taxon>
    </lineage>
</organism>
<dbReference type="PANTHER" id="PTHR34472:SF1">
    <property type="entry name" value="SULFUR CARRIER PROTEIN THIS"/>
    <property type="match status" value="1"/>
</dbReference>
<gene>
    <name evidence="1" type="primary">thiS</name>
    <name evidence="1" type="ORF">EP073_02075</name>
</gene>
<dbReference type="InterPro" id="IPR003749">
    <property type="entry name" value="ThiS/MoaD-like"/>
</dbReference>
<dbReference type="NCBIfam" id="TIGR01683">
    <property type="entry name" value="thiS"/>
    <property type="match status" value="1"/>
</dbReference>
<dbReference type="InterPro" id="IPR010035">
    <property type="entry name" value="Thi_S"/>
</dbReference>
<dbReference type="EMBL" id="CP035108">
    <property type="protein sequence ID" value="QAR32224.1"/>
    <property type="molecule type" value="Genomic_DNA"/>
</dbReference>
<reference evidence="1 2" key="1">
    <citation type="submission" date="2019-01" db="EMBL/GenBank/DDBJ databases">
        <title>Geovibrio thiophilus DSM 11263, complete genome.</title>
        <authorList>
            <person name="Spring S."/>
            <person name="Bunk B."/>
            <person name="Sproer C."/>
        </authorList>
    </citation>
    <scope>NUCLEOTIDE SEQUENCE [LARGE SCALE GENOMIC DNA]</scope>
    <source>
        <strain evidence="1 2">DSM 11263</strain>
    </source>
</reference>
<dbReference type="Proteomes" id="UP000287502">
    <property type="component" value="Chromosome"/>
</dbReference>
<sequence length="67" mass="7360">MIKTIINGKEAEIQKNSTLAEVIALYKLNPERVVAEVNGNVLTRDKYSDTLINNGDRVELINFVGGG</sequence>
<dbReference type="Gene3D" id="3.10.20.30">
    <property type="match status" value="1"/>
</dbReference>
<dbReference type="SUPFAM" id="SSF54285">
    <property type="entry name" value="MoaD/ThiS"/>
    <property type="match status" value="1"/>
</dbReference>
<evidence type="ECO:0000313" key="1">
    <source>
        <dbReference type="EMBL" id="QAR32224.1"/>
    </source>
</evidence>
<dbReference type="Pfam" id="PF02597">
    <property type="entry name" value="ThiS"/>
    <property type="match status" value="1"/>
</dbReference>
<dbReference type="AlphaFoldDB" id="A0A3R5UXI6"/>
<dbReference type="InterPro" id="IPR012675">
    <property type="entry name" value="Beta-grasp_dom_sf"/>
</dbReference>